<protein>
    <submittedName>
        <fullName evidence="2">Uncharacterized protein</fullName>
    </submittedName>
</protein>
<feature type="signal peptide" evidence="1">
    <location>
        <begin position="1"/>
        <end position="34"/>
    </location>
</feature>
<evidence type="ECO:0000313" key="2">
    <source>
        <dbReference type="EMBL" id="GAA5138365.1"/>
    </source>
</evidence>
<sequence length="293" mass="32376">MSLILPHLPPFLHLRSWWQLASLILLTASAQLHAQSQAYAKGIVIYIAPGDTLQDARASLYRSYTHAQPTSSFDIGSGTPLVIENSVVLEMLDLGPHLLGNIATPADRQGMASFISSLQALIQKYPKTSPVCTSVVKVIQSNLDRYDKGEVRLDGQWESRETYQKHVAASQQAYLEEMALAIMQRQKAQDMQAHLSGTYRPQVASVMQKDYESYMGYVTHFLERQQGAEIGLGPIDPGLYERSRLIPPPSGTHEAGIYSSGTENGPAIIWVIRDKTIISMMVGFTLLTDPESS</sequence>
<dbReference type="EMBL" id="BAABIA010000003">
    <property type="protein sequence ID" value="GAA5138365.1"/>
    <property type="molecule type" value="Genomic_DNA"/>
</dbReference>
<keyword evidence="1" id="KW-0732">Signal</keyword>
<name>A0ABP9P0G9_9BACT</name>
<comment type="caution">
    <text evidence="2">The sequence shown here is derived from an EMBL/GenBank/DDBJ whole genome shotgun (WGS) entry which is preliminary data.</text>
</comment>
<feature type="chain" id="PRO_5045948760" evidence="1">
    <location>
        <begin position="35"/>
        <end position="293"/>
    </location>
</feature>
<gene>
    <name evidence="2" type="ORF">GCM10023213_17020</name>
</gene>
<accession>A0ABP9P0G9</accession>
<organism evidence="2 3">
    <name type="scientific">Prosthecobacter algae</name>
    <dbReference type="NCBI Taxonomy" id="1144682"/>
    <lineage>
        <taxon>Bacteria</taxon>
        <taxon>Pseudomonadati</taxon>
        <taxon>Verrucomicrobiota</taxon>
        <taxon>Verrucomicrobiia</taxon>
        <taxon>Verrucomicrobiales</taxon>
        <taxon>Verrucomicrobiaceae</taxon>
        <taxon>Prosthecobacter</taxon>
    </lineage>
</organism>
<dbReference type="Proteomes" id="UP001499852">
    <property type="component" value="Unassembled WGS sequence"/>
</dbReference>
<evidence type="ECO:0000256" key="1">
    <source>
        <dbReference type="SAM" id="SignalP"/>
    </source>
</evidence>
<evidence type="ECO:0000313" key="3">
    <source>
        <dbReference type="Proteomes" id="UP001499852"/>
    </source>
</evidence>
<reference evidence="3" key="1">
    <citation type="journal article" date="2019" name="Int. J. Syst. Evol. Microbiol.">
        <title>The Global Catalogue of Microorganisms (GCM) 10K type strain sequencing project: providing services to taxonomists for standard genome sequencing and annotation.</title>
        <authorList>
            <consortium name="The Broad Institute Genomics Platform"/>
            <consortium name="The Broad Institute Genome Sequencing Center for Infectious Disease"/>
            <person name="Wu L."/>
            <person name="Ma J."/>
        </authorList>
    </citation>
    <scope>NUCLEOTIDE SEQUENCE [LARGE SCALE GENOMIC DNA]</scope>
    <source>
        <strain evidence="3">JCM 18053</strain>
    </source>
</reference>
<keyword evidence="3" id="KW-1185">Reference proteome</keyword>
<proteinExistence type="predicted"/>